<evidence type="ECO:0000256" key="5">
    <source>
        <dbReference type="ARBA" id="ARBA00022692"/>
    </source>
</evidence>
<evidence type="ECO:0000256" key="9">
    <source>
        <dbReference type="SAM" id="Phobius"/>
    </source>
</evidence>
<reference evidence="11 12" key="1">
    <citation type="submission" date="2015-06" db="EMBL/GenBank/DDBJ databases">
        <title>Draft genome sequence of an Alphaproteobacteria species associated to the Mediterranean sponge Oscarella lobularis.</title>
        <authorList>
            <person name="Jourda C."/>
            <person name="Santini S."/>
            <person name="Claverie J.-M."/>
        </authorList>
    </citation>
    <scope>NUCLEOTIDE SEQUENCE [LARGE SCALE GENOMIC DNA]</scope>
    <source>
        <strain evidence="11">IGS</strain>
    </source>
</reference>
<dbReference type="SUPFAM" id="SSF53448">
    <property type="entry name" value="Nucleotide-diphospho-sugar transferases"/>
    <property type="match status" value="1"/>
</dbReference>
<keyword evidence="3" id="KW-0328">Glycosyltransferase</keyword>
<dbReference type="RefSeq" id="WP_049645160.1">
    <property type="nucleotide sequence ID" value="NZ_LFTY01000002.1"/>
</dbReference>
<dbReference type="GO" id="GO:0016757">
    <property type="term" value="F:glycosyltransferase activity"/>
    <property type="evidence" value="ECO:0007669"/>
    <property type="project" value="UniProtKB-KW"/>
</dbReference>
<evidence type="ECO:0000256" key="7">
    <source>
        <dbReference type="ARBA" id="ARBA00023136"/>
    </source>
</evidence>
<dbReference type="EMBL" id="LFTY01000002">
    <property type="protein sequence ID" value="KMW59730.1"/>
    <property type="molecule type" value="Genomic_DNA"/>
</dbReference>
<evidence type="ECO:0000256" key="4">
    <source>
        <dbReference type="ARBA" id="ARBA00022679"/>
    </source>
</evidence>
<organism evidence="11 12">
    <name type="scientific">Candidatus Rhodobacter oscarellae</name>
    <dbReference type="NCBI Taxonomy" id="1675527"/>
    <lineage>
        <taxon>Bacteria</taxon>
        <taxon>Pseudomonadati</taxon>
        <taxon>Pseudomonadota</taxon>
        <taxon>Alphaproteobacteria</taxon>
        <taxon>Rhodobacterales</taxon>
        <taxon>Rhodobacter group</taxon>
        <taxon>Rhodobacter</taxon>
    </lineage>
</organism>
<evidence type="ECO:0000256" key="8">
    <source>
        <dbReference type="ARBA" id="ARBA00038152"/>
    </source>
</evidence>
<accession>A0A0J9EAC0</accession>
<dbReference type="Gene3D" id="3.90.550.10">
    <property type="entry name" value="Spore Coat Polysaccharide Biosynthesis Protein SpsA, Chain A"/>
    <property type="match status" value="1"/>
</dbReference>
<evidence type="ECO:0000313" key="11">
    <source>
        <dbReference type="EMBL" id="KMW59730.1"/>
    </source>
</evidence>
<dbReference type="CDD" id="cd04187">
    <property type="entry name" value="DPM1_like_bac"/>
    <property type="match status" value="1"/>
</dbReference>
<dbReference type="Pfam" id="PF00535">
    <property type="entry name" value="Glycos_transf_2"/>
    <property type="match status" value="1"/>
</dbReference>
<dbReference type="PANTHER" id="PTHR48090">
    <property type="entry name" value="UNDECAPRENYL-PHOSPHATE 4-DEOXY-4-FORMAMIDO-L-ARABINOSE TRANSFERASE-RELATED"/>
    <property type="match status" value="1"/>
</dbReference>
<protein>
    <submittedName>
        <fullName evidence="11">Glycosyltransferase</fullName>
    </submittedName>
</protein>
<sequence>MNSVGLSAVVPCYNEEASLPELYRRLTDACRLAMGDNYEIVLVDDGSMDATWGMIHSLSIEDDHIVAVKLARNHGHQIALSSGLEICRGDRILVIDADLQDPPELLQPMLKVMEDGADVVYGQRTERKGDIWFKRITAAAFYRLLDRLVETDIPKDTGDFRLMNRKVLSVLLDMPERHRYIRGMVAWAGFNQVAFPYARDERFAGETKYPLKRMLSLSADAITGFSVRPLKLASYLGFIFGAIAAMMIFYTIGQWLFFETVSGWTSLITVVLVLSSVQLLVLGVIGEYLGRLFIESKQRPMFIIDRVVVGGVESSYSARIEDRDAAKSDPLTKRAAE</sequence>
<feature type="transmembrane region" description="Helical" evidence="9">
    <location>
        <begin position="235"/>
        <end position="258"/>
    </location>
</feature>
<proteinExistence type="inferred from homology"/>
<comment type="subcellular location">
    <subcellularLocation>
        <location evidence="1">Cell membrane</location>
        <topology evidence="1">Multi-pass membrane protein</topology>
    </subcellularLocation>
</comment>
<keyword evidence="2" id="KW-1003">Cell membrane</keyword>
<evidence type="ECO:0000313" key="12">
    <source>
        <dbReference type="Proteomes" id="UP000037178"/>
    </source>
</evidence>
<dbReference type="GO" id="GO:0005886">
    <property type="term" value="C:plasma membrane"/>
    <property type="evidence" value="ECO:0007669"/>
    <property type="project" value="UniProtKB-SubCell"/>
</dbReference>
<dbReference type="InterPro" id="IPR029044">
    <property type="entry name" value="Nucleotide-diphossugar_trans"/>
</dbReference>
<keyword evidence="4 11" id="KW-0808">Transferase</keyword>
<dbReference type="FunFam" id="3.90.550.10:FF:000079">
    <property type="entry name" value="Probable glycosyl transferase"/>
    <property type="match status" value="1"/>
</dbReference>
<evidence type="ECO:0000256" key="2">
    <source>
        <dbReference type="ARBA" id="ARBA00022475"/>
    </source>
</evidence>
<dbReference type="STRING" id="1675527.AIOL_004713"/>
<evidence type="ECO:0000256" key="6">
    <source>
        <dbReference type="ARBA" id="ARBA00022989"/>
    </source>
</evidence>
<comment type="caution">
    <text evidence="11">The sequence shown here is derived from an EMBL/GenBank/DDBJ whole genome shotgun (WGS) entry which is preliminary data.</text>
</comment>
<dbReference type="PANTHER" id="PTHR48090:SF1">
    <property type="entry name" value="PROPHAGE BACTOPRENOL GLUCOSYL TRANSFERASE HOMOLOG"/>
    <property type="match status" value="1"/>
</dbReference>
<dbReference type="OrthoDB" id="9807795at2"/>
<evidence type="ECO:0000256" key="3">
    <source>
        <dbReference type="ARBA" id="ARBA00022676"/>
    </source>
</evidence>
<evidence type="ECO:0000256" key="1">
    <source>
        <dbReference type="ARBA" id="ARBA00004651"/>
    </source>
</evidence>
<comment type="similarity">
    <text evidence="8">Belongs to the glycosyltransferase 2 family. GtrB subfamily.</text>
</comment>
<name>A0A0J9EAC0_9RHOB</name>
<dbReference type="InterPro" id="IPR050256">
    <property type="entry name" value="Glycosyltransferase_2"/>
</dbReference>
<keyword evidence="6 9" id="KW-1133">Transmembrane helix</keyword>
<dbReference type="AlphaFoldDB" id="A0A0J9EAC0"/>
<gene>
    <name evidence="11" type="ORF">AIOL_004713</name>
</gene>
<feature type="domain" description="Glycosyltransferase 2-like" evidence="10">
    <location>
        <begin position="7"/>
        <end position="169"/>
    </location>
</feature>
<keyword evidence="7 9" id="KW-0472">Membrane</keyword>
<feature type="transmembrane region" description="Helical" evidence="9">
    <location>
        <begin position="264"/>
        <end position="289"/>
    </location>
</feature>
<keyword evidence="12" id="KW-1185">Reference proteome</keyword>
<dbReference type="InterPro" id="IPR001173">
    <property type="entry name" value="Glyco_trans_2-like"/>
</dbReference>
<dbReference type="PATRIC" id="fig|1675527.3.peg.4947"/>
<keyword evidence="5 9" id="KW-0812">Transmembrane</keyword>
<evidence type="ECO:0000259" key="10">
    <source>
        <dbReference type="Pfam" id="PF00535"/>
    </source>
</evidence>
<dbReference type="Proteomes" id="UP000037178">
    <property type="component" value="Unassembled WGS sequence"/>
</dbReference>